<dbReference type="AlphaFoldDB" id="A0A4R1CHA5"/>
<keyword evidence="2" id="KW-1185">Reference proteome</keyword>
<name>A0A4R1CHA5_9ACTN</name>
<gene>
    <name evidence="1" type="ORF">EPD65_01740</name>
</gene>
<evidence type="ECO:0000313" key="1">
    <source>
        <dbReference type="EMBL" id="TCJ30784.1"/>
    </source>
</evidence>
<proteinExistence type="predicted"/>
<evidence type="ECO:0000313" key="2">
    <source>
        <dbReference type="Proteomes" id="UP000295453"/>
    </source>
</evidence>
<protein>
    <submittedName>
        <fullName evidence="1">Uncharacterized protein</fullName>
    </submittedName>
</protein>
<accession>A0A4R1CHA5</accession>
<dbReference type="EMBL" id="SJZJ01000002">
    <property type="protein sequence ID" value="TCJ30784.1"/>
    <property type="molecule type" value="Genomic_DNA"/>
</dbReference>
<reference evidence="1 2" key="1">
    <citation type="submission" date="2019-03" db="EMBL/GenBank/DDBJ databases">
        <authorList>
            <person name="Kim M.K.M."/>
        </authorList>
    </citation>
    <scope>NUCLEOTIDE SEQUENCE [LARGE SCALE GENOMIC DNA]</scope>
    <source>
        <strain evidence="1 2">18JY15-6</strain>
    </source>
</reference>
<sequence length="140" mass="16132">MSERFAMCFRHDVDMTNLVRVGYWRSALEPDLPHPSSYVDLAWNEEECNVVVDYLRGGLPVLHMLGFSPCRMCDLAQNGSAELTDGAYLWPEGLAHYVERHRVRLPGEFERHVLQRWETLEAAAVASRQVAPSDWLRMTQ</sequence>
<dbReference type="RefSeq" id="WP_131581357.1">
    <property type="nucleotide sequence ID" value="NZ_SJZJ01000002.1"/>
</dbReference>
<organism evidence="1 2">
    <name type="scientific">Nocardioides jejuensis</name>
    <dbReference type="NCBI Taxonomy" id="2502782"/>
    <lineage>
        <taxon>Bacteria</taxon>
        <taxon>Bacillati</taxon>
        <taxon>Actinomycetota</taxon>
        <taxon>Actinomycetes</taxon>
        <taxon>Propionibacteriales</taxon>
        <taxon>Nocardioidaceae</taxon>
        <taxon>Nocardioides</taxon>
    </lineage>
</organism>
<dbReference type="OrthoDB" id="275232at2"/>
<dbReference type="Proteomes" id="UP000295453">
    <property type="component" value="Unassembled WGS sequence"/>
</dbReference>
<comment type="caution">
    <text evidence="1">The sequence shown here is derived from an EMBL/GenBank/DDBJ whole genome shotgun (WGS) entry which is preliminary data.</text>
</comment>